<reference evidence="4" key="1">
    <citation type="submission" date="2018-01" db="EMBL/GenBank/DDBJ databases">
        <authorList>
            <person name="Peeters C."/>
        </authorList>
    </citation>
    <scope>NUCLEOTIDE SEQUENCE [LARGE SCALE GENOMIC DNA]</scope>
</reference>
<dbReference type="InterPro" id="IPR037185">
    <property type="entry name" value="EmrE-like"/>
</dbReference>
<dbReference type="PANTHER" id="PTHR22911">
    <property type="entry name" value="ACYL-MALONYL CONDENSING ENZYME-RELATED"/>
    <property type="match status" value="1"/>
</dbReference>
<proteinExistence type="predicted"/>
<name>A0A2U3HYG7_9BURK</name>
<evidence type="ECO:0000313" key="4">
    <source>
        <dbReference type="Proteomes" id="UP000238169"/>
    </source>
</evidence>
<keyword evidence="1" id="KW-0812">Transmembrane</keyword>
<protein>
    <submittedName>
        <fullName evidence="3">Membrane protein</fullName>
    </submittedName>
</protein>
<feature type="transmembrane region" description="Helical" evidence="1">
    <location>
        <begin position="232"/>
        <end position="253"/>
    </location>
</feature>
<organism evidence="3 4">
    <name type="scientific">Caballeronia novacaledonica</name>
    <dbReference type="NCBI Taxonomy" id="1544861"/>
    <lineage>
        <taxon>Bacteria</taxon>
        <taxon>Pseudomonadati</taxon>
        <taxon>Pseudomonadota</taxon>
        <taxon>Betaproteobacteria</taxon>
        <taxon>Burkholderiales</taxon>
        <taxon>Burkholderiaceae</taxon>
        <taxon>Caballeronia</taxon>
    </lineage>
</organism>
<evidence type="ECO:0000313" key="3">
    <source>
        <dbReference type="EMBL" id="SPB12852.1"/>
    </source>
</evidence>
<keyword evidence="4" id="KW-1185">Reference proteome</keyword>
<feature type="transmembrane region" description="Helical" evidence="1">
    <location>
        <begin position="201"/>
        <end position="220"/>
    </location>
</feature>
<sequence length="323" mass="34723">MLRVTAHHENSMATLEGKARYRIDTDSTGAGIAIMILTTASFAASDSTVKLIGTAVPLLALLWVRYVFQMIVMGVWQVRRRAFGLFRSGSVRLQIVRAVLLLTNSACTFAGLRHLPLPVTTSLAMLAPLISTLLAALVLKDEVSRSKWAMVVLGFIGMLLVVRPGGSQFSWTVIFPIGAATTFACFQVVSSHLSRVDDAITTNFLTALVATVLLCALVWMDQAETLPALAQVRVGSWLLVVFMATMATLGHGLMLQALKRAPLSVLTPFAYGQLAFAALFSWLLFGQVPDLWMATGMCVIAASGIGTVLLHGRKTAQAVSTEV</sequence>
<evidence type="ECO:0000256" key="1">
    <source>
        <dbReference type="SAM" id="Phobius"/>
    </source>
</evidence>
<accession>A0A2U3HYG7</accession>
<feature type="transmembrane region" description="Helical" evidence="1">
    <location>
        <begin position="146"/>
        <end position="163"/>
    </location>
</feature>
<dbReference type="EMBL" id="OGTP01000001">
    <property type="protein sequence ID" value="SPB12852.1"/>
    <property type="molecule type" value="Genomic_DNA"/>
</dbReference>
<dbReference type="AlphaFoldDB" id="A0A2U3HYG7"/>
<evidence type="ECO:0000259" key="2">
    <source>
        <dbReference type="Pfam" id="PF00892"/>
    </source>
</evidence>
<feature type="transmembrane region" description="Helical" evidence="1">
    <location>
        <begin position="121"/>
        <end position="139"/>
    </location>
</feature>
<feature type="transmembrane region" description="Helical" evidence="1">
    <location>
        <begin position="291"/>
        <end position="310"/>
    </location>
</feature>
<dbReference type="Proteomes" id="UP000238169">
    <property type="component" value="Unassembled WGS sequence"/>
</dbReference>
<feature type="transmembrane region" description="Helical" evidence="1">
    <location>
        <begin position="51"/>
        <end position="75"/>
    </location>
</feature>
<keyword evidence="1" id="KW-1133">Transmembrane helix</keyword>
<feature type="transmembrane region" description="Helical" evidence="1">
    <location>
        <begin position="169"/>
        <end position="189"/>
    </location>
</feature>
<feature type="transmembrane region" description="Helical" evidence="1">
    <location>
        <begin position="95"/>
        <end position="115"/>
    </location>
</feature>
<feature type="transmembrane region" description="Helical" evidence="1">
    <location>
        <begin position="265"/>
        <end position="285"/>
    </location>
</feature>
<dbReference type="InterPro" id="IPR000620">
    <property type="entry name" value="EamA_dom"/>
</dbReference>
<dbReference type="PANTHER" id="PTHR22911:SF103">
    <property type="entry name" value="BLR2811 PROTEIN"/>
    <property type="match status" value="1"/>
</dbReference>
<feature type="domain" description="EamA" evidence="2">
    <location>
        <begin position="31"/>
        <end position="162"/>
    </location>
</feature>
<dbReference type="SUPFAM" id="SSF103481">
    <property type="entry name" value="Multidrug resistance efflux transporter EmrE"/>
    <property type="match status" value="2"/>
</dbReference>
<keyword evidence="1" id="KW-0472">Membrane</keyword>
<feature type="domain" description="EamA" evidence="2">
    <location>
        <begin position="171"/>
        <end position="303"/>
    </location>
</feature>
<dbReference type="Pfam" id="PF00892">
    <property type="entry name" value="EamA"/>
    <property type="match status" value="2"/>
</dbReference>
<feature type="transmembrane region" description="Helical" evidence="1">
    <location>
        <begin position="28"/>
        <end position="45"/>
    </location>
</feature>
<dbReference type="GO" id="GO:0016020">
    <property type="term" value="C:membrane"/>
    <property type="evidence" value="ECO:0007669"/>
    <property type="project" value="InterPro"/>
</dbReference>
<gene>
    <name evidence="3" type="ORF">NOV72_00156</name>
</gene>